<proteinExistence type="predicted"/>
<accession>A0A0G1XJ58</accession>
<sequence length="52" mass="6148">MDKGKKLNVSGGFKKGQLPEWLKDVEPNRITFLDFRRLWFPKEEGRGGKERK</sequence>
<name>A0A0G1XJ58_9BACT</name>
<gene>
    <name evidence="1" type="ORF">UY22_C0014G0001</name>
</gene>
<dbReference type="EMBL" id="LCPE01000014">
    <property type="protein sequence ID" value="KKU94380.1"/>
    <property type="molecule type" value="Genomic_DNA"/>
</dbReference>
<dbReference type="AlphaFoldDB" id="A0A0G1XJ58"/>
<evidence type="ECO:0000313" key="1">
    <source>
        <dbReference type="EMBL" id="KKU94380.1"/>
    </source>
</evidence>
<evidence type="ECO:0000313" key="2">
    <source>
        <dbReference type="Proteomes" id="UP000034877"/>
    </source>
</evidence>
<reference evidence="1 2" key="1">
    <citation type="journal article" date="2015" name="Nature">
        <title>rRNA introns, odd ribosomes, and small enigmatic genomes across a large radiation of phyla.</title>
        <authorList>
            <person name="Brown C.T."/>
            <person name="Hug L.A."/>
            <person name="Thomas B.C."/>
            <person name="Sharon I."/>
            <person name="Castelle C.J."/>
            <person name="Singh A."/>
            <person name="Wilkins M.J."/>
            <person name="Williams K.H."/>
            <person name="Banfield J.F."/>
        </authorList>
    </citation>
    <scope>NUCLEOTIDE SEQUENCE [LARGE SCALE GENOMIC DNA]</scope>
</reference>
<comment type="caution">
    <text evidence="1">The sequence shown here is derived from an EMBL/GenBank/DDBJ whole genome shotgun (WGS) entry which is preliminary data.</text>
</comment>
<dbReference type="Proteomes" id="UP000034877">
    <property type="component" value="Unassembled WGS sequence"/>
</dbReference>
<organism evidence="1 2">
    <name type="scientific">Candidatus Amesbacteria bacterium GW2011_GWC1_48_10</name>
    <dbReference type="NCBI Taxonomy" id="1618365"/>
    <lineage>
        <taxon>Bacteria</taxon>
        <taxon>Candidatus Amesiibacteriota</taxon>
    </lineage>
</organism>
<protein>
    <submittedName>
        <fullName evidence="1">Uncharacterized protein</fullName>
    </submittedName>
</protein>